<dbReference type="KEGG" id="muo:115466339"/>
<dbReference type="PROSITE" id="PS50188">
    <property type="entry name" value="B302_SPRY"/>
    <property type="match status" value="1"/>
</dbReference>
<dbReference type="InterPro" id="IPR013106">
    <property type="entry name" value="Ig_V-set"/>
</dbReference>
<keyword evidence="3 10" id="KW-0812">Transmembrane</keyword>
<dbReference type="SMART" id="SM00449">
    <property type="entry name" value="SPRY"/>
    <property type="match status" value="1"/>
</dbReference>
<protein>
    <submittedName>
        <fullName evidence="15">Butyrophilin subfamily 1 member A1-like isoform X1</fullName>
    </submittedName>
</protein>
<gene>
    <name evidence="15" type="primary">LOC115466339</name>
</gene>
<evidence type="ECO:0000313" key="14">
    <source>
        <dbReference type="Proteomes" id="UP000515156"/>
    </source>
</evidence>
<feature type="domain" description="Ig-like" evidence="13">
    <location>
        <begin position="154"/>
        <end position="240"/>
    </location>
</feature>
<dbReference type="PANTHER" id="PTHR24100">
    <property type="entry name" value="BUTYROPHILIN"/>
    <property type="match status" value="1"/>
</dbReference>
<dbReference type="CDD" id="cd05713">
    <property type="entry name" value="IgV_MOG_like"/>
    <property type="match status" value="1"/>
</dbReference>
<dbReference type="GO" id="GO:0001817">
    <property type="term" value="P:regulation of cytokine production"/>
    <property type="evidence" value="ECO:0007669"/>
    <property type="project" value="TreeGrafter"/>
</dbReference>
<dbReference type="InterPro" id="IPR013320">
    <property type="entry name" value="ConA-like_dom_sf"/>
</dbReference>
<dbReference type="GO" id="GO:0009897">
    <property type="term" value="C:external side of plasma membrane"/>
    <property type="evidence" value="ECO:0007669"/>
    <property type="project" value="TreeGrafter"/>
</dbReference>
<dbReference type="GO" id="GO:0005102">
    <property type="term" value="F:signaling receptor binding"/>
    <property type="evidence" value="ECO:0007669"/>
    <property type="project" value="TreeGrafter"/>
</dbReference>
<evidence type="ECO:0000313" key="15">
    <source>
        <dbReference type="RefSeq" id="XP_030053379.1"/>
    </source>
</evidence>
<dbReference type="InterPro" id="IPR006574">
    <property type="entry name" value="PRY"/>
</dbReference>
<evidence type="ECO:0000256" key="2">
    <source>
        <dbReference type="ARBA" id="ARBA00007591"/>
    </source>
</evidence>
<keyword evidence="8" id="KW-0325">Glycoprotein</keyword>
<dbReference type="Pfam" id="PF22705">
    <property type="entry name" value="C2-set_3"/>
    <property type="match status" value="1"/>
</dbReference>
<dbReference type="PANTHER" id="PTHR24100:SF149">
    <property type="entry name" value="BG-LIKE ANTIGEN 1-RELATED"/>
    <property type="match status" value="1"/>
</dbReference>
<dbReference type="OrthoDB" id="9986391at2759"/>
<dbReference type="InterPro" id="IPR053896">
    <property type="entry name" value="BTN3A2-like_Ig-C"/>
</dbReference>
<reference evidence="15" key="1">
    <citation type="submission" date="2025-08" db="UniProtKB">
        <authorList>
            <consortium name="RefSeq"/>
        </authorList>
    </citation>
    <scope>IDENTIFICATION</scope>
</reference>
<keyword evidence="7" id="KW-1015">Disulfide bond</keyword>
<feature type="domain" description="Ig-like" evidence="13">
    <location>
        <begin position="49"/>
        <end position="148"/>
    </location>
</feature>
<dbReference type="PROSITE" id="PS50835">
    <property type="entry name" value="IG_LIKE"/>
    <property type="match status" value="2"/>
</dbReference>
<sequence length="531" mass="60673">MNFLEASWRRDLFSLLYFILLMTCLHFQTVNADHFEIIGPDQPVVAVLGEDAKLSCHLSPVLSAEHMDVRWFRSRFDSVVHLYKNGKDQNERQIPEYRGRTELIRNYISCGIVSLRIQNIGLDDEGSYTCFFQSDMSYGDTTLELKVARLGSIPSISMNDYQDRGIRILCESAGWYPEPEVTWREEVGQSLVPASETELQRQNGLFNVKTSLLMRTNQYNKMTCHIGNTVMKQERESAISIAGIFFQRVSRSMVSLYNLLVSVIIPCGSLVILVIYHLRKERHEKEMLTADKKILTADNKMLTADKSKLSADVGNLSADIEMLTADKSKLSADVESLHTELEFRRCCSYAVNVTLDPETAHPWLILTEDRKSVRNGDTRKKLPDNPQRFDYYPCVLGCESFTSGRHYWEVEVGDKTLWDLGVCKDSVNKKKKITMGPKDGYWRVILRDGDKYWACTSPGTLLPLSVRPQAVGIFLDYEAGKVSFYNADNKSHLFTFTNTFTEKLRPYFSPCLKEGGKYAGALRIRPVPDWE</sequence>
<dbReference type="InterPro" id="IPR003599">
    <property type="entry name" value="Ig_sub"/>
</dbReference>
<feature type="chain" id="PRO_5027821594" evidence="11">
    <location>
        <begin position="33"/>
        <end position="531"/>
    </location>
</feature>
<dbReference type="InterPro" id="IPR043136">
    <property type="entry name" value="B30.2/SPRY_sf"/>
</dbReference>
<evidence type="ECO:0000256" key="4">
    <source>
        <dbReference type="ARBA" id="ARBA00022729"/>
    </source>
</evidence>
<dbReference type="Pfam" id="PF13765">
    <property type="entry name" value="PRY"/>
    <property type="match status" value="1"/>
</dbReference>
<dbReference type="InterPro" id="IPR001870">
    <property type="entry name" value="B30.2/SPRY"/>
</dbReference>
<comment type="similarity">
    <text evidence="2">Belongs to the immunoglobulin superfamily. BTN/MOG family.</text>
</comment>
<name>A0A6P7XSI4_9AMPH</name>
<dbReference type="FunCoup" id="A0A6P7XSI4">
    <property type="interactions" value="1188"/>
</dbReference>
<dbReference type="PRINTS" id="PR01407">
    <property type="entry name" value="BUTYPHLNCDUF"/>
</dbReference>
<dbReference type="Gene3D" id="2.60.40.10">
    <property type="entry name" value="Immunoglobulins"/>
    <property type="match status" value="2"/>
</dbReference>
<evidence type="ECO:0000256" key="1">
    <source>
        <dbReference type="ARBA" id="ARBA00004479"/>
    </source>
</evidence>
<evidence type="ECO:0000256" key="6">
    <source>
        <dbReference type="ARBA" id="ARBA00023136"/>
    </source>
</evidence>
<accession>A0A6P7XSI4</accession>
<dbReference type="FunFam" id="2.60.120.920:FF:000004">
    <property type="entry name" value="Butyrophilin subfamily 1 member A1"/>
    <property type="match status" value="1"/>
</dbReference>
<dbReference type="InterPro" id="IPR003879">
    <property type="entry name" value="Butyrophylin_SPRY"/>
</dbReference>
<dbReference type="CDD" id="cd13745">
    <property type="entry name" value="SPRY_PRY_TRIM39"/>
    <property type="match status" value="1"/>
</dbReference>
<evidence type="ECO:0000256" key="10">
    <source>
        <dbReference type="SAM" id="Phobius"/>
    </source>
</evidence>
<dbReference type="RefSeq" id="XP_030053379.1">
    <property type="nucleotide sequence ID" value="XM_030197519.1"/>
</dbReference>
<dbReference type="SUPFAM" id="SSF48726">
    <property type="entry name" value="Immunoglobulin"/>
    <property type="match status" value="2"/>
</dbReference>
<proteinExistence type="inferred from homology"/>
<dbReference type="SMART" id="SM00409">
    <property type="entry name" value="IG"/>
    <property type="match status" value="1"/>
</dbReference>
<evidence type="ECO:0000256" key="8">
    <source>
        <dbReference type="ARBA" id="ARBA00023180"/>
    </source>
</evidence>
<dbReference type="InterPro" id="IPR013783">
    <property type="entry name" value="Ig-like_fold"/>
</dbReference>
<feature type="transmembrane region" description="Helical" evidence="10">
    <location>
        <begin position="256"/>
        <end position="278"/>
    </location>
</feature>
<dbReference type="AlphaFoldDB" id="A0A6P7XSI4"/>
<evidence type="ECO:0000256" key="9">
    <source>
        <dbReference type="ARBA" id="ARBA00023319"/>
    </source>
</evidence>
<dbReference type="InParanoid" id="A0A6P7XSI4"/>
<dbReference type="InterPro" id="IPR050504">
    <property type="entry name" value="IgSF_BTN/MOG"/>
</dbReference>
<keyword evidence="6 10" id="KW-0472">Membrane</keyword>
<dbReference type="Proteomes" id="UP000515156">
    <property type="component" value="Chromosome 3"/>
</dbReference>
<dbReference type="SMART" id="SM00589">
    <property type="entry name" value="PRY"/>
    <property type="match status" value="1"/>
</dbReference>
<dbReference type="SUPFAM" id="SSF49899">
    <property type="entry name" value="Concanavalin A-like lectins/glucanases"/>
    <property type="match status" value="1"/>
</dbReference>
<evidence type="ECO:0000256" key="7">
    <source>
        <dbReference type="ARBA" id="ARBA00023157"/>
    </source>
</evidence>
<dbReference type="GeneID" id="115466339"/>
<evidence type="ECO:0000259" key="13">
    <source>
        <dbReference type="PROSITE" id="PS50835"/>
    </source>
</evidence>
<keyword evidence="4 11" id="KW-0732">Signal</keyword>
<keyword evidence="9" id="KW-0393">Immunoglobulin domain</keyword>
<organism evidence="14 15">
    <name type="scientific">Microcaecilia unicolor</name>
    <dbReference type="NCBI Taxonomy" id="1415580"/>
    <lineage>
        <taxon>Eukaryota</taxon>
        <taxon>Metazoa</taxon>
        <taxon>Chordata</taxon>
        <taxon>Craniata</taxon>
        <taxon>Vertebrata</taxon>
        <taxon>Euteleostomi</taxon>
        <taxon>Amphibia</taxon>
        <taxon>Gymnophiona</taxon>
        <taxon>Siphonopidae</taxon>
        <taxon>Microcaecilia</taxon>
    </lineage>
</organism>
<dbReference type="Pfam" id="PF00622">
    <property type="entry name" value="SPRY"/>
    <property type="match status" value="1"/>
</dbReference>
<dbReference type="GO" id="GO:0050852">
    <property type="term" value="P:T cell receptor signaling pathway"/>
    <property type="evidence" value="ECO:0007669"/>
    <property type="project" value="TreeGrafter"/>
</dbReference>
<dbReference type="Gene3D" id="2.60.120.920">
    <property type="match status" value="1"/>
</dbReference>
<dbReference type="FunFam" id="2.60.40.10:FF:000088">
    <property type="entry name" value="Butyrophilin subfamily 1 member A1"/>
    <property type="match status" value="1"/>
</dbReference>
<feature type="domain" description="B30.2/SPRY" evidence="12">
    <location>
        <begin position="333"/>
        <end position="527"/>
    </location>
</feature>
<dbReference type="InterPro" id="IPR036179">
    <property type="entry name" value="Ig-like_dom_sf"/>
</dbReference>
<dbReference type="Pfam" id="PF07686">
    <property type="entry name" value="V-set"/>
    <property type="match status" value="1"/>
</dbReference>
<evidence type="ECO:0000256" key="3">
    <source>
        <dbReference type="ARBA" id="ARBA00022692"/>
    </source>
</evidence>
<evidence type="ECO:0000259" key="12">
    <source>
        <dbReference type="PROSITE" id="PS50188"/>
    </source>
</evidence>
<dbReference type="InterPro" id="IPR003877">
    <property type="entry name" value="SPRY_dom"/>
</dbReference>
<evidence type="ECO:0000256" key="11">
    <source>
        <dbReference type="SAM" id="SignalP"/>
    </source>
</evidence>
<feature type="signal peptide" evidence="11">
    <location>
        <begin position="1"/>
        <end position="32"/>
    </location>
</feature>
<dbReference type="FunFam" id="2.60.40.10:FF:000208">
    <property type="entry name" value="Butyrophilin subfamily 1 member A1"/>
    <property type="match status" value="1"/>
</dbReference>
<keyword evidence="5 10" id="KW-1133">Transmembrane helix</keyword>
<dbReference type="InterPro" id="IPR035033">
    <property type="entry name" value="PRY/SPRY_TRIM39"/>
</dbReference>
<dbReference type="InterPro" id="IPR007110">
    <property type="entry name" value="Ig-like_dom"/>
</dbReference>
<comment type="subcellular location">
    <subcellularLocation>
        <location evidence="1">Membrane</location>
        <topology evidence="1">Single-pass type I membrane protein</topology>
    </subcellularLocation>
</comment>
<evidence type="ECO:0000256" key="5">
    <source>
        <dbReference type="ARBA" id="ARBA00022989"/>
    </source>
</evidence>
<dbReference type="SMART" id="SM00406">
    <property type="entry name" value="IGv"/>
    <property type="match status" value="1"/>
</dbReference>
<keyword evidence="14" id="KW-1185">Reference proteome</keyword>